<name>A0A329MGY9_9BACL</name>
<comment type="caution">
    <text evidence="1">The sequence shown here is derived from an EMBL/GenBank/DDBJ whole genome shotgun (WGS) entry which is preliminary data.</text>
</comment>
<evidence type="ECO:0000313" key="1">
    <source>
        <dbReference type="EMBL" id="RAV18878.1"/>
    </source>
</evidence>
<dbReference type="EMBL" id="QMFB01000015">
    <property type="protein sequence ID" value="RAV18878.1"/>
    <property type="molecule type" value="Genomic_DNA"/>
</dbReference>
<gene>
    <name evidence="1" type="ORF">DQG23_24430</name>
</gene>
<evidence type="ECO:0008006" key="3">
    <source>
        <dbReference type="Google" id="ProtNLM"/>
    </source>
</evidence>
<dbReference type="InterPro" id="IPR025681">
    <property type="entry name" value="COOH-NH2_lig"/>
</dbReference>
<proteinExistence type="predicted"/>
<sequence>MHLFFLHGNEPEVKLLLERLLIPHGSLYPAGLACNALLLWGGKHRDKLRKTHSARILNRFEATELAGKPKLRDRTLALHGLKTMERLPGGSRKGSLGGDFSREYLVPVFQMEALAVFEKKNEGALLTSQTRIFHARSRFHELEPSDQTFHAKRASREAVKAVYALGLDYALVDIGIRPNGDTVIADVRPTFPMTLRYAELFADAIARYGDQLSREMSRQTPVLLGADPEFVLQNPEGRVVPASRFFEKDGPVGSDGVVLRSHKVVQALVELRPAPSTNPRELVRRLKQTMRQAAEMIGDDSLEWLAGGMPVKGLALGGHIHFSGLWPNVHLLRTLDNYLALPLSLVEGEGAKRRRPRYGKLGDFRKKAHGGFEYRTLPSWLVSPETAVGVLTLARIIGDHYAKFDYDPLSLPDIQQAYYEGDKLAIIPHVERLWKDIEATPSYKAYRSELDWLKKRMLTLHSWDETEDFRRRWGVELADEPQVWILSGEINRPGAKARGGGAVSGVWLAGR</sequence>
<dbReference type="RefSeq" id="WP_113033533.1">
    <property type="nucleotide sequence ID" value="NZ_QMFB01000015.1"/>
</dbReference>
<dbReference type="AlphaFoldDB" id="A0A329MGY9"/>
<dbReference type="Proteomes" id="UP000250369">
    <property type="component" value="Unassembled WGS sequence"/>
</dbReference>
<protein>
    <recommendedName>
        <fullName evidence="3">Phage phiEco32-like COOH-NH2 ligase-type 2</fullName>
    </recommendedName>
</protein>
<organism evidence="1 2">
    <name type="scientific">Paenibacillus contaminans</name>
    <dbReference type="NCBI Taxonomy" id="450362"/>
    <lineage>
        <taxon>Bacteria</taxon>
        <taxon>Bacillati</taxon>
        <taxon>Bacillota</taxon>
        <taxon>Bacilli</taxon>
        <taxon>Bacillales</taxon>
        <taxon>Paenibacillaceae</taxon>
        <taxon>Paenibacillus</taxon>
    </lineage>
</organism>
<accession>A0A329MGY9</accession>
<dbReference type="OrthoDB" id="2078085at2"/>
<evidence type="ECO:0000313" key="2">
    <source>
        <dbReference type="Proteomes" id="UP000250369"/>
    </source>
</evidence>
<dbReference type="Pfam" id="PF14395">
    <property type="entry name" value="COOH-NH2_lig"/>
    <property type="match status" value="1"/>
</dbReference>
<keyword evidence="2" id="KW-1185">Reference proteome</keyword>
<reference evidence="1 2" key="1">
    <citation type="journal article" date="2009" name="Int. J. Syst. Evol. Microbiol.">
        <title>Paenibacillus contaminans sp. nov., isolated from a contaminated laboratory plate.</title>
        <authorList>
            <person name="Chou J.H."/>
            <person name="Lee J.H."/>
            <person name="Lin M.C."/>
            <person name="Chang P.S."/>
            <person name="Arun A.B."/>
            <person name="Young C.C."/>
            <person name="Chen W.M."/>
        </authorList>
    </citation>
    <scope>NUCLEOTIDE SEQUENCE [LARGE SCALE GENOMIC DNA]</scope>
    <source>
        <strain evidence="1 2">CKOBP-6</strain>
    </source>
</reference>